<feature type="transmembrane region" description="Helical" evidence="8">
    <location>
        <begin position="379"/>
        <end position="400"/>
    </location>
</feature>
<keyword evidence="5 8" id="KW-0812">Transmembrane</keyword>
<evidence type="ECO:0000256" key="1">
    <source>
        <dbReference type="ARBA" id="ARBA00004651"/>
    </source>
</evidence>
<feature type="transmembrane region" description="Helical" evidence="8">
    <location>
        <begin position="241"/>
        <end position="263"/>
    </location>
</feature>
<feature type="transmembrane region" description="Helical" evidence="8">
    <location>
        <begin position="73"/>
        <end position="94"/>
    </location>
</feature>
<reference evidence="10 11" key="1">
    <citation type="journal article" date="2012" name="J. Bacteriol.">
        <title>Genome sequence of cold-adapted Pseudomonas mandelii strain JR-1.</title>
        <authorList>
            <person name="Jang S.H."/>
            <person name="Kim J."/>
            <person name="Kim J."/>
            <person name="Hong S."/>
            <person name="Lee C."/>
        </authorList>
    </citation>
    <scope>NUCLEOTIDE SEQUENCE [LARGE SCALE GENOMIC DNA]</scope>
    <source>
        <strain evidence="10 11">JR-1</strain>
    </source>
</reference>
<sequence length="455" mass="50306">MLNVLTFSRASLAPTGVICIYQEQRWLACLCNDQRFPEYAMATAIPLNAGTDPTLKQRLKHAERINRWKAQALIAPLVLFLLLVFLVPIVALLYKSVGNPEVVGGMPRTVAAIASWDGRGLPAEPVYKAASEDLAEARKNQTLGDLSKRLNMELAGYRSLLTKTARALPFATEPASYKEALEGLDERWGDPAYWQAVRRNTSNITPYYLLAAVDHRIDDLGEIAPATPDQAIYLDIFARTFWMGLIITVICLLLAYPLAYLLANLPSRQSNLLMILVLLPFWTSILVRVAAWIVLLQSGGLINSGLMALGIIDKPLELVFNRTGVYISMVHILLPFMILPIYSVMKGISPTYMRAAISLGCHPFASFWRVYFPQTYAGVGAGCLLVFILAIGYYITPALLGSPNDQMVSYFVAFYTNTSINWGMATALGGLLLLATVVLYLIYSWLVGASRLRLS</sequence>
<evidence type="ECO:0000313" key="10">
    <source>
        <dbReference type="EMBL" id="AHZ71132.1"/>
    </source>
</evidence>
<dbReference type="InterPro" id="IPR035906">
    <property type="entry name" value="MetI-like_sf"/>
</dbReference>
<dbReference type="InterPro" id="IPR000515">
    <property type="entry name" value="MetI-like"/>
</dbReference>
<dbReference type="Gene3D" id="1.10.3720.10">
    <property type="entry name" value="MetI-like"/>
    <property type="match status" value="1"/>
</dbReference>
<feature type="domain" description="ABC transmembrane type-1" evidence="9">
    <location>
        <begin position="237"/>
        <end position="443"/>
    </location>
</feature>
<dbReference type="PANTHER" id="PTHR42929:SF5">
    <property type="entry name" value="ABC TRANSPORTER PERMEASE PROTEIN"/>
    <property type="match status" value="1"/>
</dbReference>
<evidence type="ECO:0000259" key="9">
    <source>
        <dbReference type="PROSITE" id="PS50928"/>
    </source>
</evidence>
<dbReference type="GO" id="GO:0055085">
    <property type="term" value="P:transmembrane transport"/>
    <property type="evidence" value="ECO:0007669"/>
    <property type="project" value="InterPro"/>
</dbReference>
<dbReference type="PROSITE" id="PS50928">
    <property type="entry name" value="ABC_TM1"/>
    <property type="match status" value="1"/>
</dbReference>
<dbReference type="GO" id="GO:0005886">
    <property type="term" value="C:plasma membrane"/>
    <property type="evidence" value="ECO:0007669"/>
    <property type="project" value="UniProtKB-SubCell"/>
</dbReference>
<keyword evidence="7 8" id="KW-0472">Membrane</keyword>
<evidence type="ECO:0000256" key="8">
    <source>
        <dbReference type="RuleBase" id="RU363032"/>
    </source>
</evidence>
<evidence type="ECO:0000256" key="4">
    <source>
        <dbReference type="ARBA" id="ARBA00022475"/>
    </source>
</evidence>
<evidence type="ECO:0000256" key="7">
    <source>
        <dbReference type="ARBA" id="ARBA00023136"/>
    </source>
</evidence>
<keyword evidence="6 8" id="KW-1133">Transmembrane helix</keyword>
<proteinExistence type="inferred from homology"/>
<feature type="transmembrane region" description="Helical" evidence="8">
    <location>
        <begin position="270"/>
        <end position="287"/>
    </location>
</feature>
<comment type="subcellular location">
    <subcellularLocation>
        <location evidence="1 8">Cell membrane</location>
        <topology evidence="1 8">Multi-pass membrane protein</topology>
    </subcellularLocation>
</comment>
<keyword evidence="3 8" id="KW-0813">Transport</keyword>
<evidence type="ECO:0000256" key="3">
    <source>
        <dbReference type="ARBA" id="ARBA00022448"/>
    </source>
</evidence>
<dbReference type="EMBL" id="CP005960">
    <property type="protein sequence ID" value="AHZ71132.1"/>
    <property type="molecule type" value="Genomic_DNA"/>
</dbReference>
<evidence type="ECO:0000313" key="11">
    <source>
        <dbReference type="Proteomes" id="UP000026913"/>
    </source>
</evidence>
<dbReference type="SUPFAM" id="SSF161098">
    <property type="entry name" value="MetI-like"/>
    <property type="match status" value="1"/>
</dbReference>
<keyword evidence="4" id="KW-1003">Cell membrane</keyword>
<protein>
    <submittedName>
        <fullName evidence="10">Binding-protein dependent transport system inner membrane protein</fullName>
    </submittedName>
</protein>
<organism evidence="10 11">
    <name type="scientific">Pseudomonas mandelii JR-1</name>
    <dbReference type="NCBI Taxonomy" id="1147786"/>
    <lineage>
        <taxon>Bacteria</taxon>
        <taxon>Pseudomonadati</taxon>
        <taxon>Pseudomonadota</taxon>
        <taxon>Gammaproteobacteria</taxon>
        <taxon>Pseudomonadales</taxon>
        <taxon>Pseudomonadaceae</taxon>
        <taxon>Pseudomonas</taxon>
    </lineage>
</organism>
<dbReference type="KEGG" id="pman:OU5_4053"/>
<dbReference type="CDD" id="cd06261">
    <property type="entry name" value="TM_PBP2"/>
    <property type="match status" value="1"/>
</dbReference>
<feature type="transmembrane region" description="Helical" evidence="8">
    <location>
        <begin position="420"/>
        <end position="443"/>
    </location>
</feature>
<comment type="similarity">
    <text evidence="2">Belongs to the binding-protein-dependent transport system permease family. CysTW subfamily.</text>
</comment>
<dbReference type="PANTHER" id="PTHR42929">
    <property type="entry name" value="INNER MEMBRANE ABC TRANSPORTER PERMEASE PROTEIN YDCU-RELATED-RELATED"/>
    <property type="match status" value="1"/>
</dbReference>
<dbReference type="HOGENOM" id="CLU_039052_0_0_6"/>
<feature type="transmembrane region" description="Helical" evidence="8">
    <location>
        <begin position="324"/>
        <end position="345"/>
    </location>
</feature>
<evidence type="ECO:0000256" key="2">
    <source>
        <dbReference type="ARBA" id="ARBA00007069"/>
    </source>
</evidence>
<accession>A0A024EE95</accession>
<dbReference type="AlphaFoldDB" id="A0A024EE95"/>
<name>A0A024EE95_9PSED</name>
<dbReference type="Pfam" id="PF00528">
    <property type="entry name" value="BPD_transp_1"/>
    <property type="match status" value="1"/>
</dbReference>
<dbReference type="Proteomes" id="UP000026913">
    <property type="component" value="Chromosome"/>
</dbReference>
<evidence type="ECO:0000256" key="6">
    <source>
        <dbReference type="ARBA" id="ARBA00022989"/>
    </source>
</evidence>
<gene>
    <name evidence="10" type="ORF">OU5_4053</name>
</gene>
<evidence type="ECO:0000256" key="5">
    <source>
        <dbReference type="ARBA" id="ARBA00022692"/>
    </source>
</evidence>